<evidence type="ECO:0000256" key="3">
    <source>
        <dbReference type="ARBA" id="ARBA00022544"/>
    </source>
</evidence>
<dbReference type="KEGG" id="pri:PRIO_4835"/>
<dbReference type="Gene3D" id="3.30.300.210">
    <property type="entry name" value="Nutrient germinant receptor protein C, domain 3"/>
    <property type="match status" value="1"/>
</dbReference>
<dbReference type="PANTHER" id="PTHR35789:SF1">
    <property type="entry name" value="SPORE GERMINATION PROTEIN B3"/>
    <property type="match status" value="1"/>
</dbReference>
<gene>
    <name evidence="11" type="ORF">PRIO_4835</name>
</gene>
<comment type="similarity">
    <text evidence="2">Belongs to the GerABKC lipoprotein family.</text>
</comment>
<dbReference type="HOGENOM" id="CLU_051140_0_0_9"/>
<dbReference type="PROSITE" id="PS51257">
    <property type="entry name" value="PROKAR_LIPOPROTEIN"/>
    <property type="match status" value="1"/>
</dbReference>
<dbReference type="STRING" id="483937.AMQ84_16060"/>
<dbReference type="InterPro" id="IPR038501">
    <property type="entry name" value="Spore_GerAC_C_sf"/>
</dbReference>
<reference evidence="12" key="1">
    <citation type="submission" date="2015-03" db="EMBL/GenBank/DDBJ databases">
        <authorList>
            <person name="Wibberg D."/>
        </authorList>
    </citation>
    <scope>NUCLEOTIDE SEQUENCE [LARGE SCALE GENOMIC DNA]</scope>
</reference>
<dbReference type="PANTHER" id="PTHR35789">
    <property type="entry name" value="SPORE GERMINATION PROTEIN B3"/>
    <property type="match status" value="1"/>
</dbReference>
<keyword evidence="7" id="KW-0449">Lipoprotein</keyword>
<keyword evidence="6" id="KW-0564">Palmitate</keyword>
<dbReference type="EMBL" id="LN831776">
    <property type="protein sequence ID" value="CQR57237.1"/>
    <property type="molecule type" value="Genomic_DNA"/>
</dbReference>
<evidence type="ECO:0000256" key="8">
    <source>
        <dbReference type="SAM" id="SignalP"/>
    </source>
</evidence>
<dbReference type="Proteomes" id="UP000033163">
    <property type="component" value="Chromosome I"/>
</dbReference>
<evidence type="ECO:0000256" key="7">
    <source>
        <dbReference type="ARBA" id="ARBA00023288"/>
    </source>
</evidence>
<dbReference type="InterPro" id="IPR057336">
    <property type="entry name" value="GerAC_N"/>
</dbReference>
<evidence type="ECO:0000256" key="5">
    <source>
        <dbReference type="ARBA" id="ARBA00023136"/>
    </source>
</evidence>
<dbReference type="InterPro" id="IPR046953">
    <property type="entry name" value="Spore_GerAC-like_C"/>
</dbReference>
<evidence type="ECO:0000259" key="9">
    <source>
        <dbReference type="Pfam" id="PF05504"/>
    </source>
</evidence>
<evidence type="ECO:0000256" key="2">
    <source>
        <dbReference type="ARBA" id="ARBA00007886"/>
    </source>
</evidence>
<protein>
    <submittedName>
        <fullName evidence="11">Ger(X)C family germination protein</fullName>
    </submittedName>
</protein>
<accession>A0A0E4HDD0</accession>
<dbReference type="Pfam" id="PF05504">
    <property type="entry name" value="Spore_GerAC"/>
    <property type="match status" value="1"/>
</dbReference>
<evidence type="ECO:0000313" key="12">
    <source>
        <dbReference type="Proteomes" id="UP000033163"/>
    </source>
</evidence>
<comment type="subcellular location">
    <subcellularLocation>
        <location evidence="1">Membrane</location>
        <topology evidence="1">Lipid-anchor</topology>
    </subcellularLocation>
</comment>
<feature type="chain" id="PRO_5002420925" evidence="8">
    <location>
        <begin position="24"/>
        <end position="408"/>
    </location>
</feature>
<organism evidence="11 12">
    <name type="scientific">Paenibacillus riograndensis SBR5</name>
    <dbReference type="NCBI Taxonomy" id="1073571"/>
    <lineage>
        <taxon>Bacteria</taxon>
        <taxon>Bacillati</taxon>
        <taxon>Bacillota</taxon>
        <taxon>Bacilli</taxon>
        <taxon>Bacillales</taxon>
        <taxon>Paenibacillaceae</taxon>
        <taxon>Paenibacillus</taxon>
        <taxon>Paenibacillus sonchi group</taxon>
    </lineage>
</organism>
<evidence type="ECO:0000256" key="4">
    <source>
        <dbReference type="ARBA" id="ARBA00022729"/>
    </source>
</evidence>
<keyword evidence="4 8" id="KW-0732">Signal</keyword>
<evidence type="ECO:0000256" key="6">
    <source>
        <dbReference type="ARBA" id="ARBA00023139"/>
    </source>
</evidence>
<dbReference type="NCBIfam" id="TIGR02887">
    <property type="entry name" value="spore_ger_x_C"/>
    <property type="match status" value="1"/>
</dbReference>
<dbReference type="AlphaFoldDB" id="A0A0E4HDD0"/>
<evidence type="ECO:0000256" key="1">
    <source>
        <dbReference type="ARBA" id="ARBA00004635"/>
    </source>
</evidence>
<feature type="signal peptide" evidence="8">
    <location>
        <begin position="1"/>
        <end position="23"/>
    </location>
</feature>
<feature type="domain" description="Spore germination protein N-terminal" evidence="10">
    <location>
        <begin position="23"/>
        <end position="198"/>
    </location>
</feature>
<evidence type="ECO:0000259" key="10">
    <source>
        <dbReference type="Pfam" id="PF25198"/>
    </source>
</evidence>
<dbReference type="PATRIC" id="fig|1073571.4.peg.5193"/>
<name>A0A0E4HDD0_9BACL</name>
<dbReference type="Gene3D" id="6.20.190.10">
    <property type="entry name" value="Nutrient germinant receptor protein C, domain 1"/>
    <property type="match status" value="1"/>
</dbReference>
<dbReference type="InterPro" id="IPR008844">
    <property type="entry name" value="Spore_GerAC-like"/>
</dbReference>
<sequence>MNKKRIVSSCLLLSLIFTSGCWDSTEVNELAIELAWGIDKGQDGDVMISAQVIVPSKISGGQSGGKPGGGKEKPFFVVTSSGMNTLDAVQQMQTKLSRRVFRGHRRVIIIGESLARHGIKDVLDTYTRDPNLKLRTDLFVVKGSTAREFLNISYPLETIPGLGALGEYDQIGTLMEMGFINFLVSASSKGSSPTVPVLVSGLNSDLSQEGEDQDQSEKVDAEGFRIAGSGIFDQDLKLVGFLDVTEARALRWITGKLQKLTITTQIPDQTGNASMEVINPGSKIQPVIRGNQIKIFVTLTGKGDIRENNTRLDLTQTGNVNLLQDTFNKHIEESVLRTITKVQKKYGTDVFGFGDDIHNKIPSQWKSLKNKWDQEFSKAEIFVKADLKVRRVGVTGPSVHLMDDEIKR</sequence>
<evidence type="ECO:0000313" key="11">
    <source>
        <dbReference type="EMBL" id="CQR57237.1"/>
    </source>
</evidence>
<keyword evidence="5" id="KW-0472">Membrane</keyword>
<dbReference type="Pfam" id="PF25198">
    <property type="entry name" value="Spore_GerAC_N"/>
    <property type="match status" value="1"/>
</dbReference>
<dbReference type="GO" id="GO:0009847">
    <property type="term" value="P:spore germination"/>
    <property type="evidence" value="ECO:0007669"/>
    <property type="project" value="InterPro"/>
</dbReference>
<proteinExistence type="inferred from homology"/>
<dbReference type="RefSeq" id="WP_020429061.1">
    <property type="nucleotide sequence ID" value="NZ_AGBD01000752.1"/>
</dbReference>
<keyword evidence="3" id="KW-0309">Germination</keyword>
<feature type="domain" description="Spore germination GerAC-like C-terminal" evidence="9">
    <location>
        <begin position="228"/>
        <end position="393"/>
    </location>
</feature>
<dbReference type="GO" id="GO:0016020">
    <property type="term" value="C:membrane"/>
    <property type="evidence" value="ECO:0007669"/>
    <property type="project" value="UniProtKB-SubCell"/>
</dbReference>